<feature type="compositionally biased region" description="Basic residues" evidence="1">
    <location>
        <begin position="467"/>
        <end position="484"/>
    </location>
</feature>
<feature type="compositionally biased region" description="Pro residues" evidence="1">
    <location>
        <begin position="405"/>
        <end position="416"/>
    </location>
</feature>
<evidence type="ECO:0000313" key="3">
    <source>
        <dbReference type="EMBL" id="TNY21803.1"/>
    </source>
</evidence>
<feature type="compositionally biased region" description="Low complexity" evidence="1">
    <location>
        <begin position="680"/>
        <end position="704"/>
    </location>
</feature>
<feature type="compositionally biased region" description="Acidic residues" evidence="1">
    <location>
        <begin position="290"/>
        <end position="303"/>
    </location>
</feature>
<reference evidence="3 4" key="1">
    <citation type="submission" date="2019-03" db="EMBL/GenBank/DDBJ databases">
        <title>Rhodosporidium diobovatum UCD-FST 08-225 genome sequencing, assembly, and annotation.</title>
        <authorList>
            <person name="Fakankun I.U."/>
            <person name="Fristensky B."/>
            <person name="Levin D.B."/>
        </authorList>
    </citation>
    <scope>NUCLEOTIDE SEQUENCE [LARGE SCALE GENOMIC DNA]</scope>
    <source>
        <strain evidence="3 4">UCD-FST 08-225</strain>
    </source>
</reference>
<proteinExistence type="predicted"/>
<feature type="compositionally biased region" description="Polar residues" evidence="1">
    <location>
        <begin position="381"/>
        <end position="397"/>
    </location>
</feature>
<comment type="caution">
    <text evidence="3">The sequence shown here is derived from an EMBL/GenBank/DDBJ whole genome shotgun (WGS) entry which is preliminary data.</text>
</comment>
<dbReference type="AlphaFoldDB" id="A0A5C5FY57"/>
<dbReference type="PANTHER" id="PTHR28125">
    <property type="entry name" value="MEIOTIC EXPRESSION UP-REGULATED PROTEIN 26"/>
    <property type="match status" value="1"/>
</dbReference>
<protein>
    <recommendedName>
        <fullName evidence="2">Transcription regulator Rua1 C-terminal domain-containing protein</fullName>
    </recommendedName>
</protein>
<evidence type="ECO:0000259" key="2">
    <source>
        <dbReference type="Pfam" id="PF14616"/>
    </source>
</evidence>
<dbReference type="STRING" id="5288.A0A5C5FY57"/>
<feature type="compositionally biased region" description="Low complexity" evidence="1">
    <location>
        <begin position="272"/>
        <end position="284"/>
    </location>
</feature>
<feature type="region of interest" description="Disordered" evidence="1">
    <location>
        <begin position="677"/>
        <end position="704"/>
    </location>
</feature>
<name>A0A5C5FY57_9BASI</name>
<feature type="region of interest" description="Disordered" evidence="1">
    <location>
        <begin position="333"/>
        <end position="519"/>
    </location>
</feature>
<dbReference type="PANTHER" id="PTHR28125:SF2">
    <property type="entry name" value="MEIOTIC EXPRESSION UP-REGULATED PROTEIN 26"/>
    <property type="match status" value="1"/>
</dbReference>
<feature type="domain" description="Transcription regulator Rua1 C-terminal" evidence="2">
    <location>
        <begin position="728"/>
        <end position="849"/>
    </location>
</feature>
<organism evidence="3 4">
    <name type="scientific">Rhodotorula diobovata</name>
    <dbReference type="NCBI Taxonomy" id="5288"/>
    <lineage>
        <taxon>Eukaryota</taxon>
        <taxon>Fungi</taxon>
        <taxon>Dikarya</taxon>
        <taxon>Basidiomycota</taxon>
        <taxon>Pucciniomycotina</taxon>
        <taxon>Microbotryomycetes</taxon>
        <taxon>Sporidiobolales</taxon>
        <taxon>Sporidiobolaceae</taxon>
        <taxon>Rhodotorula</taxon>
    </lineage>
</organism>
<feature type="compositionally biased region" description="Low complexity" evidence="1">
    <location>
        <begin position="229"/>
        <end position="244"/>
    </location>
</feature>
<dbReference type="Proteomes" id="UP000311382">
    <property type="component" value="Unassembled WGS sequence"/>
</dbReference>
<dbReference type="Pfam" id="PF14616">
    <property type="entry name" value="Rua1_C"/>
    <property type="match status" value="1"/>
</dbReference>
<sequence>MDSYLDPSLAGTLAFLDTGAGMHQGADPTGMANPGPLLAPFDYEQWINPQATVSYHVHPGSSGLQHPVHQAGLAPRDQLVPGHHPFGGLHSEPVGSATRLAVGPPHRDATQHAGADALSLVYGPADFSNELFGAPTSSAASAAAATSTSGHARATASPHAYPSQPALVVDDRRHDLVVDDVSSYSIAAYGDGSASGSPVTKRTSADSAASAPAQPPAHVQRSPLKVPVARGSPAIARSSAASSGTHTPRTPQADESVPEAALHLLRLAQPDGSTTGSVATASTGGREDEGASCDEDAEGESDDTSIHSIDQQAKRLLAPVVGQQGQLETRVWQHDPAQPPLHVQRGGGPGSRRPSASESVASTRTGRPAPSVARTQREASVASNRSRALSDAPSTASPAQAHFAPPRPPPVAPPAAPRRTSGRVRKPRLSDVAADASSDMDDDEHEYRPDDGEVDAAEDSDGGRASSSRRKGKAAASRGKKPAKRASSAAGQGGSATKKARTSRAMSTGSQPAAPRKPRRQAYIPPNLQHRTFPPHVEISDMFPRFYRSFPVSSAFAPDSYVLKPPKQTAQPSGLGASTSTGAGHFLPPAMPGMYDDSAFAAAQFYGGAHTPIPSTSSLVDANAQLAALGYLPMASPSAYSPQAGVLPSPHQHQQHSLPAMSPALSATSSIAATPFSSQASVSTPPSTIASTSTTPSAAATPTTLGPNGIAVMLPPSEAKWNKGGEPLNLYWPRFVRGNADDKCGLCPICAESKERGGEGEQKWFKLKNSSYVYHMSYTHGLSNLTGLPFSPPVELRTVDLPPCSKDQRAQMVEGKCHKCHDWVKLLSVKNIDAIVPELIWWKHAKKCHGQTQIAGEGDPWQQDEVYALVLQRKAEHGIED</sequence>
<accession>A0A5C5FY57</accession>
<gene>
    <name evidence="3" type="ORF">DMC30DRAFT_180196</name>
</gene>
<dbReference type="OrthoDB" id="5595379at2759"/>
<feature type="region of interest" description="Disordered" evidence="1">
    <location>
        <begin position="189"/>
        <end position="305"/>
    </location>
</feature>
<keyword evidence="4" id="KW-1185">Reference proteome</keyword>
<feature type="compositionally biased region" description="Polar residues" evidence="1">
    <location>
        <begin position="356"/>
        <end position="365"/>
    </location>
</feature>
<dbReference type="EMBL" id="SOZI01000036">
    <property type="protein sequence ID" value="TNY21803.1"/>
    <property type="molecule type" value="Genomic_DNA"/>
</dbReference>
<evidence type="ECO:0000313" key="4">
    <source>
        <dbReference type="Proteomes" id="UP000311382"/>
    </source>
</evidence>
<evidence type="ECO:0000256" key="1">
    <source>
        <dbReference type="SAM" id="MobiDB-lite"/>
    </source>
</evidence>
<dbReference type="InterPro" id="IPR028012">
    <property type="entry name" value="Rua1_C"/>
</dbReference>